<dbReference type="PROSITE" id="PS50076">
    <property type="entry name" value="DNAJ_2"/>
    <property type="match status" value="1"/>
</dbReference>
<evidence type="ECO:0000256" key="2">
    <source>
        <dbReference type="ARBA" id="ARBA00004496"/>
    </source>
</evidence>
<dbReference type="EMBL" id="CAUYUJ010005657">
    <property type="protein sequence ID" value="CAK0814487.1"/>
    <property type="molecule type" value="Genomic_DNA"/>
</dbReference>
<comment type="subcellular location">
    <subcellularLocation>
        <location evidence="2">Cytoplasm</location>
    </subcellularLocation>
    <subcellularLocation>
        <location evidence="1">Nucleus</location>
    </subcellularLocation>
</comment>
<keyword evidence="3" id="KW-0963">Cytoplasm</keyword>
<feature type="compositionally biased region" description="Low complexity" evidence="6">
    <location>
        <begin position="129"/>
        <end position="147"/>
    </location>
</feature>
<comment type="caution">
    <text evidence="8">The sequence shown here is derived from an EMBL/GenBank/DDBJ whole genome shotgun (WGS) entry which is preliminary data.</text>
</comment>
<dbReference type="Gene3D" id="1.10.287.110">
    <property type="entry name" value="DnaJ domain"/>
    <property type="match status" value="1"/>
</dbReference>
<name>A0ABN9R6L1_9DINO</name>
<evidence type="ECO:0000256" key="6">
    <source>
        <dbReference type="SAM" id="MobiDB-lite"/>
    </source>
</evidence>
<evidence type="ECO:0000259" key="7">
    <source>
        <dbReference type="PROSITE" id="PS50076"/>
    </source>
</evidence>
<evidence type="ECO:0000256" key="3">
    <source>
        <dbReference type="ARBA" id="ARBA00022490"/>
    </source>
</evidence>
<dbReference type="SUPFAM" id="SSF46565">
    <property type="entry name" value="Chaperone J-domain"/>
    <property type="match status" value="1"/>
</dbReference>
<dbReference type="PRINTS" id="PR00625">
    <property type="entry name" value="JDOMAIN"/>
</dbReference>
<evidence type="ECO:0000313" key="9">
    <source>
        <dbReference type="Proteomes" id="UP001189429"/>
    </source>
</evidence>
<dbReference type="CDD" id="cd06257">
    <property type="entry name" value="DnaJ"/>
    <property type="match status" value="1"/>
</dbReference>
<keyword evidence="4" id="KW-0143">Chaperone</keyword>
<feature type="compositionally biased region" description="Low complexity" evidence="6">
    <location>
        <begin position="215"/>
        <end position="230"/>
    </location>
</feature>
<feature type="region of interest" description="Disordered" evidence="6">
    <location>
        <begin position="70"/>
        <end position="153"/>
    </location>
</feature>
<dbReference type="Pfam" id="PF00226">
    <property type="entry name" value="DnaJ"/>
    <property type="match status" value="1"/>
</dbReference>
<feature type="domain" description="J" evidence="7">
    <location>
        <begin position="2"/>
        <end position="63"/>
    </location>
</feature>
<evidence type="ECO:0000256" key="4">
    <source>
        <dbReference type="ARBA" id="ARBA00023186"/>
    </source>
</evidence>
<protein>
    <recommendedName>
        <fullName evidence="7">J domain-containing protein</fullName>
    </recommendedName>
</protein>
<dbReference type="PANTHER" id="PTHR44313">
    <property type="entry name" value="DNAJ HOMOLOG SUBFAMILY C MEMBER 17"/>
    <property type="match status" value="1"/>
</dbReference>
<dbReference type="Proteomes" id="UP001189429">
    <property type="component" value="Unassembled WGS sequence"/>
</dbReference>
<dbReference type="InterPro" id="IPR036869">
    <property type="entry name" value="J_dom_sf"/>
</dbReference>
<gene>
    <name evidence="8" type="ORF">PCOR1329_LOCUS18072</name>
</gene>
<proteinExistence type="predicted"/>
<dbReference type="PROSITE" id="PS00636">
    <property type="entry name" value="DNAJ_1"/>
    <property type="match status" value="1"/>
</dbReference>
<keyword evidence="5" id="KW-0539">Nucleus</keyword>
<evidence type="ECO:0000313" key="8">
    <source>
        <dbReference type="EMBL" id="CAK0814487.1"/>
    </source>
</evidence>
<keyword evidence="9" id="KW-1185">Reference proteome</keyword>
<feature type="region of interest" description="Disordered" evidence="6">
    <location>
        <begin position="215"/>
        <end position="267"/>
    </location>
</feature>
<reference evidence="8" key="1">
    <citation type="submission" date="2023-10" db="EMBL/GenBank/DDBJ databases">
        <authorList>
            <person name="Chen Y."/>
            <person name="Shah S."/>
            <person name="Dougan E. K."/>
            <person name="Thang M."/>
            <person name="Chan C."/>
        </authorList>
    </citation>
    <scope>NUCLEOTIDE SEQUENCE [LARGE SCALE GENOMIC DNA]</scope>
</reference>
<organism evidence="8 9">
    <name type="scientific">Prorocentrum cordatum</name>
    <dbReference type="NCBI Taxonomy" id="2364126"/>
    <lineage>
        <taxon>Eukaryota</taxon>
        <taxon>Sar</taxon>
        <taxon>Alveolata</taxon>
        <taxon>Dinophyceae</taxon>
        <taxon>Prorocentrales</taxon>
        <taxon>Prorocentraceae</taxon>
        <taxon>Prorocentrum</taxon>
    </lineage>
</organism>
<sequence>MALYCVLGIAHDATKEEVRSAYKRQALTAHPDKGGCKETFHAVTRAFETLYDDAARGCYDSRLAKRAEKAARSRCTGPNCGTNADEPLPSKRCPGASATGQRAPEPPAGPQAAAPGGSPVGGSRHAQGRARAPAAAGPRARAAPSAAEEPEGRRDQICEQLRALLQCLGPAARRSVLEGAFTQAQRRALEQWMTRRGAEGGQAAEAPSEAALIVADVASSSGDSSSSEGASGDEVDGPVLALEEVRSRYDTTSGHTEVPSCRPTALGRATVHEERLAGRRCAASTAGS</sequence>
<dbReference type="InterPro" id="IPR018253">
    <property type="entry name" value="DnaJ_domain_CS"/>
</dbReference>
<dbReference type="PANTHER" id="PTHR44313:SF1">
    <property type="entry name" value="DNAJ HOMOLOG SUBFAMILY C MEMBER 17"/>
    <property type="match status" value="1"/>
</dbReference>
<evidence type="ECO:0000256" key="5">
    <source>
        <dbReference type="ARBA" id="ARBA00023242"/>
    </source>
</evidence>
<dbReference type="SMART" id="SM00271">
    <property type="entry name" value="DnaJ"/>
    <property type="match status" value="1"/>
</dbReference>
<evidence type="ECO:0000256" key="1">
    <source>
        <dbReference type="ARBA" id="ARBA00004123"/>
    </source>
</evidence>
<dbReference type="InterPro" id="IPR001623">
    <property type="entry name" value="DnaJ_domain"/>
</dbReference>
<dbReference type="InterPro" id="IPR052094">
    <property type="entry name" value="Pre-mRNA-splicing_ERAD"/>
</dbReference>
<accession>A0ABN9R6L1</accession>